<sequence length="696" mass="78313">MKIVGTNVHFQKLEAKCSSPAFYQTYLEMIAAQELSEFLHMEIHSKYEDEVLEFYRNGKKKLEKELHLPNSGSEIGRLSAKNLDWKTIGISGQIPSGPAKKADLKNDYKLDLELVIACLECGSGGHADDITQERAFIINALITKTKVNWAKYFFNSISKHLGKPNQKYLCQGLYLGYILETMGVALEGKKYEARYWLYYLTSKGENKVSSTAEESSSDNVLIMSLKKSVKRKQVVSPSPSAEAPQNLAVVNLEEEEEVSAQGELQRKKKRKVTSSSTSGSANPDELVGKEPVEEHSAHNQNPQQLDKEIPQVQSSPTPSLQAQTDDAESQFMQLYYDWRAWKVGNSAEQLLEWDQQLKNEKIIKRCLGLPVNYCCDQILDVDWATEDQMVITTEAQADTEAAAEDFQVFPETSPALETILPEAVQENAVSPQQEQHQEDLEEELLQLLQSQVQEILTTPCEISNQPELKTPEKSTGNLEKSTSPETNEALQEVQAVEVQRSSAEAEKEAQMAGLETSETPVTIFEQEIGDEDRDSLSRDISKFMNETEEESEKTLRIDDEGAEQGDAESLPPQLFHRAPPSHQVTNFHFHSSSTSTLPDEVLETWTRKVQGLIESALESQHASFRQEIEQMEASHNKLMEKSEEKHCSDLREISKSVDKTLEIISLLSTSVSNTMEAYASDYGIFISMKYLESKSK</sequence>
<gene>
    <name evidence="3" type="ORF">CCAM_LOCUS8930</name>
</gene>
<name>A0A484KT48_9ASTE</name>
<accession>A0A484KT48</accession>
<dbReference type="Proteomes" id="UP000595140">
    <property type="component" value="Unassembled WGS sequence"/>
</dbReference>
<proteinExistence type="predicted"/>
<feature type="region of interest" description="Disordered" evidence="2">
    <location>
        <begin position="233"/>
        <end position="325"/>
    </location>
</feature>
<feature type="region of interest" description="Disordered" evidence="2">
    <location>
        <begin position="545"/>
        <end position="569"/>
    </location>
</feature>
<keyword evidence="4" id="KW-1185">Reference proteome</keyword>
<organism evidence="3 4">
    <name type="scientific">Cuscuta campestris</name>
    <dbReference type="NCBI Taxonomy" id="132261"/>
    <lineage>
        <taxon>Eukaryota</taxon>
        <taxon>Viridiplantae</taxon>
        <taxon>Streptophyta</taxon>
        <taxon>Embryophyta</taxon>
        <taxon>Tracheophyta</taxon>
        <taxon>Spermatophyta</taxon>
        <taxon>Magnoliopsida</taxon>
        <taxon>eudicotyledons</taxon>
        <taxon>Gunneridae</taxon>
        <taxon>Pentapetalae</taxon>
        <taxon>asterids</taxon>
        <taxon>lamiids</taxon>
        <taxon>Solanales</taxon>
        <taxon>Convolvulaceae</taxon>
        <taxon>Cuscuteae</taxon>
        <taxon>Cuscuta</taxon>
        <taxon>Cuscuta subgen. Grammica</taxon>
        <taxon>Cuscuta sect. Cleistogrammica</taxon>
    </lineage>
</organism>
<dbReference type="EMBL" id="OOIL02000571">
    <property type="protein sequence ID" value="VFQ67154.1"/>
    <property type="molecule type" value="Genomic_DNA"/>
</dbReference>
<feature type="coiled-coil region" evidence="1">
    <location>
        <begin position="614"/>
        <end position="641"/>
    </location>
</feature>
<feature type="compositionally biased region" description="Polar residues" evidence="2">
    <location>
        <begin position="460"/>
        <end position="489"/>
    </location>
</feature>
<feature type="region of interest" description="Disordered" evidence="2">
    <location>
        <begin position="459"/>
        <end position="491"/>
    </location>
</feature>
<feature type="compositionally biased region" description="Basic and acidic residues" evidence="2">
    <location>
        <begin position="286"/>
        <end position="297"/>
    </location>
</feature>
<evidence type="ECO:0000256" key="1">
    <source>
        <dbReference type="SAM" id="Coils"/>
    </source>
</evidence>
<evidence type="ECO:0000313" key="4">
    <source>
        <dbReference type="Proteomes" id="UP000595140"/>
    </source>
</evidence>
<evidence type="ECO:0000256" key="2">
    <source>
        <dbReference type="SAM" id="MobiDB-lite"/>
    </source>
</evidence>
<dbReference type="AlphaFoldDB" id="A0A484KT48"/>
<protein>
    <submittedName>
        <fullName evidence="3">Uncharacterized protein</fullName>
    </submittedName>
</protein>
<keyword evidence="1" id="KW-0175">Coiled coil</keyword>
<evidence type="ECO:0000313" key="3">
    <source>
        <dbReference type="EMBL" id="VFQ67154.1"/>
    </source>
</evidence>
<reference evidence="3 4" key="1">
    <citation type="submission" date="2018-04" db="EMBL/GenBank/DDBJ databases">
        <authorList>
            <person name="Vogel A."/>
        </authorList>
    </citation>
    <scope>NUCLEOTIDE SEQUENCE [LARGE SCALE GENOMIC DNA]</scope>
</reference>
<feature type="compositionally biased region" description="Polar residues" evidence="2">
    <location>
        <begin position="311"/>
        <end position="324"/>
    </location>
</feature>